<feature type="repeat" description="PPR" evidence="3">
    <location>
        <begin position="119"/>
        <end position="153"/>
    </location>
</feature>
<keyword evidence="2" id="KW-0677">Repeat</keyword>
<protein>
    <recommendedName>
        <fullName evidence="4">DYW domain-containing protein</fullName>
    </recommendedName>
</protein>
<dbReference type="InterPro" id="IPR046848">
    <property type="entry name" value="E_motif"/>
</dbReference>
<evidence type="ECO:0000259" key="4">
    <source>
        <dbReference type="Pfam" id="PF14432"/>
    </source>
</evidence>
<dbReference type="InterPro" id="IPR046849">
    <property type="entry name" value="E2_motif"/>
</dbReference>
<dbReference type="Pfam" id="PF14432">
    <property type="entry name" value="DYW_deaminase"/>
    <property type="match status" value="1"/>
</dbReference>
<dbReference type="FunFam" id="1.25.40.10:FF:000366">
    <property type="entry name" value="Pentatricopeptide (PPR) repeat-containing protein"/>
    <property type="match status" value="1"/>
</dbReference>
<dbReference type="Pfam" id="PF13041">
    <property type="entry name" value="PPR_2"/>
    <property type="match status" value="4"/>
</dbReference>
<feature type="domain" description="DYW" evidence="4">
    <location>
        <begin position="602"/>
        <end position="695"/>
    </location>
</feature>
<name>A0AA38ZFX0_VITRO</name>
<sequence>MKPMPRLREAIDALYSRGTANSESYTRLLLQCVRSNDVVQAKRLQTHMDLHLYQPTDTFLQNRLLHLYAKSGNLSDARDLFDKMSRRDIFSWNAMLSAYSKSGNVEDLGAVFDQMSVHDAVSYNTIIAGFSGNGCSSQALEFFVRMQEEGFESTDYTHVSVLHACSQLLDIKRGKQIHGRIVATSLGESVFVWNALTNMYAKCGALDQARWLFDQMVNKNVVSWNSMISGYLQNGQPETCIKLFCEMQSSGLKPDQVTISNILSAYSQCGYIDEACKTFREIKEKDKVCWTTMIVGCAQNGKEEDALLLFREMLLGNVRPDNFTISSVVSSCARLASLCQGQAVHGKAVIFGVDHDLLVSSALVDMYSKCGETADAWIVFKRMLARNVISWNSMILGYAQNGKDLEALALYEEMLHENLKPDNITFVGVLSACMHAGLVERGQGYFYSISKIHGMNPTFDHYSCMINLLGRSGYMDKAVDLIKSMTFEPNCLIWSTLLSVCRINCDINTGEMAARHLFELDPHNAGPYIMLSNIYAACGKWKDVAAVRSLMKNNKIKKFAAYSWIEIDNQVHKFVAEDRTHSETEQIYEELNRLIKKLQESGFTPDTNLVLHDVVEEEKFDSICYHSEKLALAFYLIKKPHGRTPIRIMKNIRVCGDCHVFMKFVSKIIRRPIILRDINRFHHFVEGRCSCKDSW</sequence>
<evidence type="ECO:0000256" key="1">
    <source>
        <dbReference type="ARBA" id="ARBA00006643"/>
    </source>
</evidence>
<dbReference type="InterPro" id="IPR032867">
    <property type="entry name" value="DYW_dom"/>
</dbReference>
<dbReference type="NCBIfam" id="TIGR00756">
    <property type="entry name" value="PPR"/>
    <property type="match status" value="7"/>
</dbReference>
<comment type="caution">
    <text evidence="5">The sequence shown here is derived from an EMBL/GenBank/DDBJ whole genome shotgun (WGS) entry which is preliminary data.</text>
</comment>
<dbReference type="GO" id="GO:0009451">
    <property type="term" value="P:RNA modification"/>
    <property type="evidence" value="ECO:0007669"/>
    <property type="project" value="InterPro"/>
</dbReference>
<evidence type="ECO:0000256" key="2">
    <source>
        <dbReference type="ARBA" id="ARBA00022737"/>
    </source>
</evidence>
<dbReference type="InterPro" id="IPR002885">
    <property type="entry name" value="PPR_rpt"/>
</dbReference>
<feature type="repeat" description="PPR" evidence="3">
    <location>
        <begin position="387"/>
        <end position="421"/>
    </location>
</feature>
<dbReference type="Pfam" id="PF20430">
    <property type="entry name" value="Eplus_motif"/>
    <property type="match status" value="1"/>
</dbReference>
<dbReference type="GO" id="GO:0003723">
    <property type="term" value="F:RNA binding"/>
    <property type="evidence" value="ECO:0007669"/>
    <property type="project" value="InterPro"/>
</dbReference>
<accession>A0AA38ZFX0</accession>
<dbReference type="Gene3D" id="1.25.40.10">
    <property type="entry name" value="Tetratricopeptide repeat domain"/>
    <property type="match status" value="4"/>
</dbReference>
<gene>
    <name evidence="5" type="ORF">PVL29_014168</name>
</gene>
<feature type="repeat" description="PPR" evidence="3">
    <location>
        <begin position="189"/>
        <end position="219"/>
    </location>
</feature>
<dbReference type="PROSITE" id="PS51375">
    <property type="entry name" value="PPR"/>
    <property type="match status" value="7"/>
</dbReference>
<organism evidence="5 6">
    <name type="scientific">Vitis rotundifolia</name>
    <name type="common">Muscadine grape</name>
    <dbReference type="NCBI Taxonomy" id="103349"/>
    <lineage>
        <taxon>Eukaryota</taxon>
        <taxon>Viridiplantae</taxon>
        <taxon>Streptophyta</taxon>
        <taxon>Embryophyta</taxon>
        <taxon>Tracheophyta</taxon>
        <taxon>Spermatophyta</taxon>
        <taxon>Magnoliopsida</taxon>
        <taxon>eudicotyledons</taxon>
        <taxon>Gunneridae</taxon>
        <taxon>Pentapetalae</taxon>
        <taxon>rosids</taxon>
        <taxon>Vitales</taxon>
        <taxon>Vitaceae</taxon>
        <taxon>Viteae</taxon>
        <taxon>Vitis</taxon>
    </lineage>
</organism>
<dbReference type="SUPFAM" id="SSF48452">
    <property type="entry name" value="TPR-like"/>
    <property type="match status" value="1"/>
</dbReference>
<dbReference type="FunFam" id="1.25.40.10:FF:000970">
    <property type="entry name" value="Pentatricopeptide repeat-containing protein At3g26630, chloroplastic"/>
    <property type="match status" value="1"/>
</dbReference>
<dbReference type="InterPro" id="IPR011990">
    <property type="entry name" value="TPR-like_helical_dom_sf"/>
</dbReference>
<keyword evidence="6" id="KW-1185">Reference proteome</keyword>
<dbReference type="Proteomes" id="UP001168098">
    <property type="component" value="Unassembled WGS sequence"/>
</dbReference>
<feature type="repeat" description="PPR" evidence="3">
    <location>
        <begin position="220"/>
        <end position="254"/>
    </location>
</feature>
<dbReference type="AlphaFoldDB" id="A0AA38ZFX0"/>
<feature type="repeat" description="PPR" evidence="3">
    <location>
        <begin position="255"/>
        <end position="285"/>
    </location>
</feature>
<proteinExistence type="inferred from homology"/>
<feature type="repeat" description="PPR" evidence="3">
    <location>
        <begin position="286"/>
        <end position="320"/>
    </location>
</feature>
<reference evidence="5 6" key="1">
    <citation type="journal article" date="2023" name="BMC Biotechnol.">
        <title>Vitis rotundifolia cv Carlos genome sequencing.</title>
        <authorList>
            <person name="Huff M."/>
            <person name="Hulse-Kemp A."/>
            <person name="Scheffler B."/>
            <person name="Youngblood R."/>
            <person name="Simpson S."/>
            <person name="Babiker E."/>
            <person name="Staton M."/>
        </authorList>
    </citation>
    <scope>NUCLEOTIDE SEQUENCE [LARGE SCALE GENOMIC DNA]</scope>
    <source>
        <tissue evidence="5">Leaf</tissue>
    </source>
</reference>
<dbReference type="InterPro" id="IPR046960">
    <property type="entry name" value="PPR_At4g14850-like_plant"/>
</dbReference>
<comment type="similarity">
    <text evidence="1">Belongs to the PPR family. PCMP-H subfamily.</text>
</comment>
<dbReference type="FunFam" id="1.25.40.10:FF:000073">
    <property type="entry name" value="Pentatricopeptide repeat-containing protein chloroplastic"/>
    <property type="match status" value="1"/>
</dbReference>
<evidence type="ECO:0000313" key="6">
    <source>
        <dbReference type="Proteomes" id="UP001168098"/>
    </source>
</evidence>
<dbReference type="FunFam" id="1.25.40.10:FF:000442">
    <property type="entry name" value="Pentatricopeptide repeat-containing protein At3g49710"/>
    <property type="match status" value="1"/>
</dbReference>
<dbReference type="Pfam" id="PF01535">
    <property type="entry name" value="PPR"/>
    <property type="match status" value="3"/>
</dbReference>
<dbReference type="GO" id="GO:0008270">
    <property type="term" value="F:zinc ion binding"/>
    <property type="evidence" value="ECO:0007669"/>
    <property type="project" value="InterPro"/>
</dbReference>
<feature type="repeat" description="PPR" evidence="3">
    <location>
        <begin position="57"/>
        <end position="91"/>
    </location>
</feature>
<dbReference type="PANTHER" id="PTHR47926:SF533">
    <property type="entry name" value="DYW DOMAIN-CONTAINING PROTEIN"/>
    <property type="match status" value="1"/>
</dbReference>
<dbReference type="EMBL" id="JARBHA010000011">
    <property type="protein sequence ID" value="KAJ9688335.1"/>
    <property type="molecule type" value="Genomic_DNA"/>
</dbReference>
<evidence type="ECO:0000313" key="5">
    <source>
        <dbReference type="EMBL" id="KAJ9688335.1"/>
    </source>
</evidence>
<dbReference type="PANTHER" id="PTHR47926">
    <property type="entry name" value="PENTATRICOPEPTIDE REPEAT-CONTAINING PROTEIN"/>
    <property type="match status" value="1"/>
</dbReference>
<dbReference type="Pfam" id="PF20431">
    <property type="entry name" value="E_motif"/>
    <property type="match status" value="1"/>
</dbReference>
<evidence type="ECO:0000256" key="3">
    <source>
        <dbReference type="PROSITE-ProRule" id="PRU00708"/>
    </source>
</evidence>